<evidence type="ECO:0000313" key="4">
    <source>
        <dbReference type="EMBL" id="MBH0111904.1"/>
    </source>
</evidence>
<keyword evidence="5" id="KW-1185">Reference proteome</keyword>
<keyword evidence="2" id="KW-1133">Transmembrane helix</keyword>
<dbReference type="AlphaFoldDB" id="A0A931H9Z1"/>
<keyword evidence="2" id="KW-0812">Transmembrane</keyword>
<feature type="compositionally biased region" description="Basic and acidic residues" evidence="1">
    <location>
        <begin position="181"/>
        <end position="195"/>
    </location>
</feature>
<proteinExistence type="predicted"/>
<organism evidence="4 5">
    <name type="scientific">Novosphingobium aureum</name>
    <dbReference type="NCBI Taxonomy" id="2792964"/>
    <lineage>
        <taxon>Bacteria</taxon>
        <taxon>Pseudomonadati</taxon>
        <taxon>Pseudomonadota</taxon>
        <taxon>Alphaproteobacteria</taxon>
        <taxon>Sphingomonadales</taxon>
        <taxon>Sphingomonadaceae</taxon>
        <taxon>Novosphingobium</taxon>
    </lineage>
</organism>
<protein>
    <recommendedName>
        <fullName evidence="3">DUF6468 domain-containing protein</fullName>
    </recommendedName>
</protein>
<dbReference type="Proteomes" id="UP000617634">
    <property type="component" value="Unassembled WGS sequence"/>
</dbReference>
<evidence type="ECO:0000256" key="2">
    <source>
        <dbReference type="SAM" id="Phobius"/>
    </source>
</evidence>
<feature type="compositionally biased region" description="Basic residues" evidence="1">
    <location>
        <begin position="136"/>
        <end position="157"/>
    </location>
</feature>
<feature type="transmembrane region" description="Helical" evidence="2">
    <location>
        <begin position="6"/>
        <end position="23"/>
    </location>
</feature>
<dbReference type="Pfam" id="PF20072">
    <property type="entry name" value="DUF6468"/>
    <property type="match status" value="1"/>
</dbReference>
<name>A0A931H9Z1_9SPHN</name>
<comment type="caution">
    <text evidence="4">The sequence shown here is derived from an EMBL/GenBank/DDBJ whole genome shotgun (WGS) entry which is preliminary data.</text>
</comment>
<evidence type="ECO:0000256" key="1">
    <source>
        <dbReference type="SAM" id="MobiDB-lite"/>
    </source>
</evidence>
<feature type="domain" description="DUF6468" evidence="3">
    <location>
        <begin position="34"/>
        <end position="104"/>
    </location>
</feature>
<keyword evidence="2" id="KW-0472">Membrane</keyword>
<gene>
    <name evidence="4" type="ORF">I5E68_02925</name>
</gene>
<evidence type="ECO:0000259" key="3">
    <source>
        <dbReference type="Pfam" id="PF20072"/>
    </source>
</evidence>
<dbReference type="InterPro" id="IPR045531">
    <property type="entry name" value="DUF6468"/>
</dbReference>
<feature type="compositionally biased region" description="Low complexity" evidence="1">
    <location>
        <begin position="158"/>
        <end position="180"/>
    </location>
</feature>
<dbReference type="RefSeq" id="WP_197160612.1">
    <property type="nucleotide sequence ID" value="NZ_JADZGI010000001.1"/>
</dbReference>
<evidence type="ECO:0000313" key="5">
    <source>
        <dbReference type="Proteomes" id="UP000617634"/>
    </source>
</evidence>
<accession>A0A931H9Z1</accession>
<reference evidence="4" key="1">
    <citation type="submission" date="2020-11" db="EMBL/GenBank/DDBJ databases">
        <title>Novosphingobium aureum sp. nov., a marine bacterium isolated from sediment of a salt flat.</title>
        <authorList>
            <person name="Yoo Y."/>
            <person name="Kim J.-J."/>
        </authorList>
    </citation>
    <scope>NUCLEOTIDE SEQUENCE</scope>
    <source>
        <strain evidence="4">YJ-S2-02</strain>
    </source>
</reference>
<sequence length="204" mass="21281">MTIATLINAVVIVLCLAVLVQGWRMDRRMRAFRESQLGESVAQLDRATGQAKLVLGQLKSLLATDGLAHATAITSAENLRDELSVMVGIGNSVAERIVEAVSQANGRDSAEARAVIEAAAQVEAETQAEAEAAPKKPARKSPRRRTAARKTTAKARTTKAPSARAKAASGGTAEGEATPAAEKKVATKSAARADNDQPVESEAA</sequence>
<dbReference type="EMBL" id="JADZGI010000001">
    <property type="protein sequence ID" value="MBH0111904.1"/>
    <property type="molecule type" value="Genomic_DNA"/>
</dbReference>
<feature type="region of interest" description="Disordered" evidence="1">
    <location>
        <begin position="126"/>
        <end position="204"/>
    </location>
</feature>